<name>A0A4P9WH51_9FUNG</name>
<evidence type="ECO:0000313" key="2">
    <source>
        <dbReference type="EMBL" id="RKO90390.1"/>
    </source>
</evidence>
<organism evidence="2 3">
    <name type="scientific">Blyttiomyces helicus</name>
    <dbReference type="NCBI Taxonomy" id="388810"/>
    <lineage>
        <taxon>Eukaryota</taxon>
        <taxon>Fungi</taxon>
        <taxon>Fungi incertae sedis</taxon>
        <taxon>Chytridiomycota</taxon>
        <taxon>Chytridiomycota incertae sedis</taxon>
        <taxon>Chytridiomycetes</taxon>
        <taxon>Chytridiomycetes incertae sedis</taxon>
        <taxon>Blyttiomyces</taxon>
    </lineage>
</organism>
<dbReference type="InterPro" id="IPR013830">
    <property type="entry name" value="SGNH_hydro"/>
</dbReference>
<accession>A0A4P9WH51</accession>
<evidence type="ECO:0000259" key="1">
    <source>
        <dbReference type="Pfam" id="PF13472"/>
    </source>
</evidence>
<dbReference type="OrthoDB" id="671439at2759"/>
<keyword evidence="2" id="KW-0378">Hydrolase</keyword>
<protein>
    <submittedName>
        <fullName evidence="2">SGNH hydrolase-type esterase domain-containing protein</fullName>
    </submittedName>
</protein>
<gene>
    <name evidence="2" type="ORF">BDK51DRAFT_21731</name>
</gene>
<dbReference type="Pfam" id="PF13472">
    <property type="entry name" value="Lipase_GDSL_2"/>
    <property type="match status" value="1"/>
</dbReference>
<proteinExistence type="predicted"/>
<feature type="domain" description="SGNH hydrolase-type esterase" evidence="1">
    <location>
        <begin position="13"/>
        <end position="127"/>
    </location>
</feature>
<dbReference type="AlphaFoldDB" id="A0A4P9WH51"/>
<dbReference type="InterPro" id="IPR045136">
    <property type="entry name" value="Iah1-like"/>
</dbReference>
<feature type="non-terminal residue" evidence="2">
    <location>
        <position position="1"/>
    </location>
</feature>
<dbReference type="GO" id="GO:0016787">
    <property type="term" value="F:hydrolase activity"/>
    <property type="evidence" value="ECO:0007669"/>
    <property type="project" value="UniProtKB-KW"/>
</dbReference>
<sequence>ANDAVLPAVNPHQTVPLPTYRANLHEMIQTLKSLPTPPRILLITPPPVDAHRWGTRTKPADQPPAVADREFAYTKQYRDVCIDVGKDERVPVVDTWPLFLGDSLAFDAGVLQDILSDGLHLAAEGNKRLGKAVLDLVLLEWPDLDPEAMPSVLPWHGDVDKTAIPETFFGRVRG</sequence>
<dbReference type="Proteomes" id="UP000269721">
    <property type="component" value="Unassembled WGS sequence"/>
</dbReference>
<dbReference type="SUPFAM" id="SSF52266">
    <property type="entry name" value="SGNH hydrolase"/>
    <property type="match status" value="1"/>
</dbReference>
<dbReference type="Gene3D" id="3.40.50.1110">
    <property type="entry name" value="SGNH hydrolase"/>
    <property type="match status" value="1"/>
</dbReference>
<dbReference type="EMBL" id="KZ995582">
    <property type="protein sequence ID" value="RKO90390.1"/>
    <property type="molecule type" value="Genomic_DNA"/>
</dbReference>
<dbReference type="PANTHER" id="PTHR14209:SF19">
    <property type="entry name" value="ISOAMYL ACETATE-HYDROLYZING ESTERASE 1 HOMOLOG"/>
    <property type="match status" value="1"/>
</dbReference>
<evidence type="ECO:0000313" key="3">
    <source>
        <dbReference type="Proteomes" id="UP000269721"/>
    </source>
</evidence>
<dbReference type="PANTHER" id="PTHR14209">
    <property type="entry name" value="ISOAMYL ACETATE-HYDROLYZING ESTERASE 1"/>
    <property type="match status" value="1"/>
</dbReference>
<keyword evidence="3" id="KW-1185">Reference proteome</keyword>
<dbReference type="InterPro" id="IPR036514">
    <property type="entry name" value="SGNH_hydro_sf"/>
</dbReference>
<reference evidence="3" key="1">
    <citation type="journal article" date="2018" name="Nat. Microbiol.">
        <title>Leveraging single-cell genomics to expand the fungal tree of life.</title>
        <authorList>
            <person name="Ahrendt S.R."/>
            <person name="Quandt C.A."/>
            <person name="Ciobanu D."/>
            <person name="Clum A."/>
            <person name="Salamov A."/>
            <person name="Andreopoulos B."/>
            <person name="Cheng J.F."/>
            <person name="Woyke T."/>
            <person name="Pelin A."/>
            <person name="Henrissat B."/>
            <person name="Reynolds N.K."/>
            <person name="Benny G.L."/>
            <person name="Smith M.E."/>
            <person name="James T.Y."/>
            <person name="Grigoriev I.V."/>
        </authorList>
    </citation>
    <scope>NUCLEOTIDE SEQUENCE [LARGE SCALE GENOMIC DNA]</scope>
</reference>